<reference evidence="2" key="1">
    <citation type="submission" date="2017-08" db="EMBL/GenBank/DDBJ databases">
        <authorList>
            <person name="Varghese N."/>
            <person name="Submissions S."/>
        </authorList>
    </citation>
    <scope>NUCLEOTIDE SEQUENCE [LARGE SCALE GENOMIC DNA]</scope>
    <source>
        <strain evidence="2">JC22</strain>
    </source>
</reference>
<name>A0A285TTN4_9BACL</name>
<dbReference type="Gene3D" id="3.40.1350.10">
    <property type="match status" value="1"/>
</dbReference>
<dbReference type="GO" id="GO:0003676">
    <property type="term" value="F:nucleic acid binding"/>
    <property type="evidence" value="ECO:0007669"/>
    <property type="project" value="InterPro"/>
</dbReference>
<dbReference type="Proteomes" id="UP000219636">
    <property type="component" value="Unassembled WGS sequence"/>
</dbReference>
<organism evidence="1 2">
    <name type="scientific">Ureibacillus xyleni</name>
    <dbReference type="NCBI Taxonomy" id="614648"/>
    <lineage>
        <taxon>Bacteria</taxon>
        <taxon>Bacillati</taxon>
        <taxon>Bacillota</taxon>
        <taxon>Bacilli</taxon>
        <taxon>Bacillales</taxon>
        <taxon>Caryophanaceae</taxon>
        <taxon>Ureibacillus</taxon>
    </lineage>
</organism>
<accession>A0A285TTN4</accession>
<dbReference type="RefSeq" id="WP_097075080.1">
    <property type="nucleotide sequence ID" value="NZ_OBMQ01000017.1"/>
</dbReference>
<dbReference type="AlphaFoldDB" id="A0A285TTN4"/>
<evidence type="ECO:0000313" key="2">
    <source>
        <dbReference type="Proteomes" id="UP000219636"/>
    </source>
</evidence>
<evidence type="ECO:0000313" key="1">
    <source>
        <dbReference type="EMBL" id="SOC24555.1"/>
    </source>
</evidence>
<dbReference type="OrthoDB" id="2372078at2"/>
<dbReference type="EMBL" id="OBMQ01000017">
    <property type="protein sequence ID" value="SOC24555.1"/>
    <property type="molecule type" value="Genomic_DNA"/>
</dbReference>
<protein>
    <submittedName>
        <fullName evidence="1">Uncharacterized protein</fullName>
    </submittedName>
</protein>
<proteinExistence type="predicted"/>
<keyword evidence="2" id="KW-1185">Reference proteome</keyword>
<dbReference type="InterPro" id="IPR011856">
    <property type="entry name" value="tRNA_endonuc-like_dom_sf"/>
</dbReference>
<sequence>MSKNGSMKENILSIFLKENPQLLSDTLGFQVNNITLEQRIAYNHIDIRGVDFKRRIPVIIEVQVTKANKKYLNRVIEMIEKNNESVIVWIAKSFDEGIMEELKKWFESHQKEFVDFYAIALHEDTIAVLEKLNEMYRLDIYKNFYLLRELNPLLNVELVNLQMHPSHCGQVNTNPSPPDFDRTEDVKRAMLQVLRSKIPYFLNFHYDKKTNRNDRILSCGGGKTGIIYRCSAKDVRNLAFVELYFDKAEEDWYEAFKSIESELVDTIHQDLCFKKRRIGVYFEPKESYELTFEEIASIFKKMIDGFSPYIYKVKELPERTSVVPTDRFVQVPIELPEQPLPTEDSYRIMMEELTELMLTK</sequence>
<gene>
    <name evidence="1" type="ORF">SAMN05880501_11755</name>
</gene>